<keyword evidence="1" id="KW-0597">Phosphoprotein</keyword>
<feature type="domain" description="Response regulatory" evidence="2">
    <location>
        <begin position="3"/>
        <end position="116"/>
    </location>
</feature>
<comment type="caution">
    <text evidence="4">The sequence shown here is derived from an EMBL/GenBank/DDBJ whole genome shotgun (WGS) entry which is preliminary data.</text>
</comment>
<accession>A0ABT0HCE3</accession>
<dbReference type="PANTHER" id="PTHR37299">
    <property type="entry name" value="TRANSCRIPTIONAL REGULATOR-RELATED"/>
    <property type="match status" value="1"/>
</dbReference>
<dbReference type="RefSeq" id="WP_204345665.1">
    <property type="nucleotide sequence ID" value="NZ_JACNMJ010000003.1"/>
</dbReference>
<name>A0ABT0HCE3_9FLAO</name>
<dbReference type="SMART" id="SM00850">
    <property type="entry name" value="LytTR"/>
    <property type="match status" value="1"/>
</dbReference>
<dbReference type="PROSITE" id="PS50110">
    <property type="entry name" value="RESPONSE_REGULATORY"/>
    <property type="match status" value="1"/>
</dbReference>
<keyword evidence="4" id="KW-0238">DNA-binding</keyword>
<evidence type="ECO:0000313" key="5">
    <source>
        <dbReference type="Proteomes" id="UP001203687"/>
    </source>
</evidence>
<dbReference type="GO" id="GO:0003677">
    <property type="term" value="F:DNA binding"/>
    <property type="evidence" value="ECO:0007669"/>
    <property type="project" value="UniProtKB-KW"/>
</dbReference>
<dbReference type="InterPro" id="IPR007492">
    <property type="entry name" value="LytTR_DNA-bd_dom"/>
</dbReference>
<dbReference type="InterPro" id="IPR046947">
    <property type="entry name" value="LytR-like"/>
</dbReference>
<dbReference type="SMART" id="SM00448">
    <property type="entry name" value="REC"/>
    <property type="match status" value="1"/>
</dbReference>
<dbReference type="Pfam" id="PF04397">
    <property type="entry name" value="LytTR"/>
    <property type="match status" value="1"/>
</dbReference>
<evidence type="ECO:0000259" key="2">
    <source>
        <dbReference type="PROSITE" id="PS50110"/>
    </source>
</evidence>
<dbReference type="Proteomes" id="UP001203687">
    <property type="component" value="Unassembled WGS sequence"/>
</dbReference>
<dbReference type="InterPro" id="IPR001789">
    <property type="entry name" value="Sig_transdc_resp-reg_receiver"/>
</dbReference>
<dbReference type="PROSITE" id="PS50930">
    <property type="entry name" value="HTH_LYTTR"/>
    <property type="match status" value="1"/>
</dbReference>
<organism evidence="4 5">
    <name type="scientific">Psychroserpens algicola</name>
    <dbReference type="NCBI Taxonomy" id="1719034"/>
    <lineage>
        <taxon>Bacteria</taxon>
        <taxon>Pseudomonadati</taxon>
        <taxon>Bacteroidota</taxon>
        <taxon>Flavobacteriia</taxon>
        <taxon>Flavobacteriales</taxon>
        <taxon>Flavobacteriaceae</taxon>
        <taxon>Psychroserpens</taxon>
    </lineage>
</organism>
<feature type="domain" description="HTH LytTR-type" evidence="3">
    <location>
        <begin position="143"/>
        <end position="244"/>
    </location>
</feature>
<protein>
    <submittedName>
        <fullName evidence="4">LytTR family transcriptional regulator DNA-binding domain-containing protein</fullName>
    </submittedName>
</protein>
<sequence>MIKTILIDDEQHCITRLLDLINRQPNTFDIIATCTTVEEALEVVPKLQPDLVFLDIKIHEKTGFDFLKGLDTINFKIIFTTAFDNFAIKAFKFSAFDYLLKPIDSDDFSNSIERLKTELSQQSIEHQIQNLFNNLKPNQAKIITIPSLTGFETLKVGDIVHLEADTSITHIYTKNKKIVVSKPIKYYEDLLDDTTFFKTHKSHLININHVQKYYKGKQSYVVMTNNSKVPISVRKKEDFLRHFN</sequence>
<evidence type="ECO:0000259" key="3">
    <source>
        <dbReference type="PROSITE" id="PS50930"/>
    </source>
</evidence>
<reference evidence="4" key="1">
    <citation type="submission" date="2022-04" db="EMBL/GenBank/DDBJ databases">
        <authorList>
            <person name="Ren T."/>
        </authorList>
    </citation>
    <scope>NUCLEOTIDE SEQUENCE</scope>
    <source>
        <strain evidence="4">F63249</strain>
    </source>
</reference>
<dbReference type="SUPFAM" id="SSF52172">
    <property type="entry name" value="CheY-like"/>
    <property type="match status" value="1"/>
</dbReference>
<dbReference type="Gene3D" id="2.40.50.1020">
    <property type="entry name" value="LytTr DNA-binding domain"/>
    <property type="match status" value="1"/>
</dbReference>
<dbReference type="EMBL" id="JALPQF010000018">
    <property type="protein sequence ID" value="MCK8482006.1"/>
    <property type="molecule type" value="Genomic_DNA"/>
</dbReference>
<dbReference type="PANTHER" id="PTHR37299:SF1">
    <property type="entry name" value="STAGE 0 SPORULATION PROTEIN A HOMOLOG"/>
    <property type="match status" value="1"/>
</dbReference>
<gene>
    <name evidence="4" type="ORF">MUY34_15330</name>
</gene>
<dbReference type="InterPro" id="IPR011006">
    <property type="entry name" value="CheY-like_superfamily"/>
</dbReference>
<evidence type="ECO:0000313" key="4">
    <source>
        <dbReference type="EMBL" id="MCK8482006.1"/>
    </source>
</evidence>
<proteinExistence type="predicted"/>
<dbReference type="Pfam" id="PF00072">
    <property type="entry name" value="Response_reg"/>
    <property type="match status" value="1"/>
</dbReference>
<keyword evidence="5" id="KW-1185">Reference proteome</keyword>
<evidence type="ECO:0000256" key="1">
    <source>
        <dbReference type="PROSITE-ProRule" id="PRU00169"/>
    </source>
</evidence>
<dbReference type="Gene3D" id="3.40.50.2300">
    <property type="match status" value="1"/>
</dbReference>
<feature type="modified residue" description="4-aspartylphosphate" evidence="1">
    <location>
        <position position="55"/>
    </location>
</feature>